<dbReference type="Gene3D" id="2.130.10.30">
    <property type="entry name" value="Regulator of chromosome condensation 1/beta-lactamase-inhibitor protein II"/>
    <property type="match status" value="2"/>
</dbReference>
<accession>M2XMJ2</accession>
<evidence type="ECO:0000256" key="3">
    <source>
        <dbReference type="SAM" id="SignalP"/>
    </source>
</evidence>
<dbReference type="OrthoDB" id="4900at2759"/>
<dbReference type="RefSeq" id="XP_005707907.1">
    <property type="nucleotide sequence ID" value="XM_005707850.1"/>
</dbReference>
<keyword evidence="3" id="KW-0732">Signal</keyword>
<dbReference type="InterPro" id="IPR058923">
    <property type="entry name" value="RCC1-like_dom"/>
</dbReference>
<dbReference type="eggNOG" id="KOG1426">
    <property type="taxonomic scope" value="Eukaryota"/>
</dbReference>
<feature type="repeat" description="RCC1" evidence="2">
    <location>
        <begin position="379"/>
        <end position="430"/>
    </location>
</feature>
<evidence type="ECO:0000313" key="6">
    <source>
        <dbReference type="Proteomes" id="UP000030680"/>
    </source>
</evidence>
<dbReference type="STRING" id="130081.M2XMJ2"/>
<name>M2XMJ2_GALSU</name>
<evidence type="ECO:0000313" key="5">
    <source>
        <dbReference type="EMBL" id="EME31387.1"/>
    </source>
</evidence>
<dbReference type="GeneID" id="17090035"/>
<dbReference type="Proteomes" id="UP000030680">
    <property type="component" value="Unassembled WGS sequence"/>
</dbReference>
<keyword evidence="1" id="KW-0677">Repeat</keyword>
<evidence type="ECO:0000256" key="1">
    <source>
        <dbReference type="ARBA" id="ARBA00022737"/>
    </source>
</evidence>
<dbReference type="Gramene" id="EME31387">
    <property type="protein sequence ID" value="EME31387"/>
    <property type="gene ID" value="Gasu_13510"/>
</dbReference>
<sequence length="436" mass="47949">MSWKIKLVAATIAISCSYKVSYAETVVDEVKKKEPWNLFSWFSFQSKDENEAVKATRLLFWGSLNDPSSTTKHLDEEVASTHISKTSVSRKSTLPRIAQVKCPDIQSVLYWKSSFAFLSKKGVVSLFHVDDAFGDSEPHQLESGNVAFRGIALSPIGQKLLAWSQQGELFGAEFSESAVLNKVSRNWIGEHKVDHIHCGKSHCLALTKQGVVLSWGLSDSFGQLGRGQVTSEDNCETPGVVVVPKDIRVQKVCCGDAHSAFLMEDGSVWTCGSNQWLQLGNKEEPWKDGNDYRPTPQRVQGIGQRVATDIACGAHHTLILIKDGTVYSCGFGRWGQLGHHNYAQLSYLSRISWLDGLRNGRIRDIAAGSNHSCLVTTDGKLYSLGANFAGQLGIGTLQPSAIPRLVKGLDHFHVEKVFCSGDWTAVVGFFEDSTNL</sequence>
<dbReference type="PROSITE" id="PS50012">
    <property type="entry name" value="RCC1_3"/>
    <property type="match status" value="4"/>
</dbReference>
<feature type="repeat" description="RCC1" evidence="2">
    <location>
        <begin position="324"/>
        <end position="378"/>
    </location>
</feature>
<dbReference type="SUPFAM" id="SSF50985">
    <property type="entry name" value="RCC1/BLIP-II"/>
    <property type="match status" value="1"/>
</dbReference>
<feature type="repeat" description="RCC1" evidence="2">
    <location>
        <begin position="210"/>
        <end position="265"/>
    </location>
</feature>
<dbReference type="Pfam" id="PF25390">
    <property type="entry name" value="WD40_RLD"/>
    <property type="match status" value="1"/>
</dbReference>
<feature type="signal peptide" evidence="3">
    <location>
        <begin position="1"/>
        <end position="23"/>
    </location>
</feature>
<feature type="chain" id="PRO_5004028900" description="RCC1-like domain-containing protein" evidence="3">
    <location>
        <begin position="24"/>
        <end position="436"/>
    </location>
</feature>
<dbReference type="EMBL" id="KB454492">
    <property type="protein sequence ID" value="EME31387.1"/>
    <property type="molecule type" value="Genomic_DNA"/>
</dbReference>
<dbReference type="InterPro" id="IPR009091">
    <property type="entry name" value="RCC1/BLIP-II"/>
</dbReference>
<dbReference type="PRINTS" id="PR00633">
    <property type="entry name" value="RCCNDNSATION"/>
</dbReference>
<reference evidence="6" key="1">
    <citation type="journal article" date="2013" name="Science">
        <title>Gene transfer from bacteria and archaea facilitated evolution of an extremophilic eukaryote.</title>
        <authorList>
            <person name="Schonknecht G."/>
            <person name="Chen W.H."/>
            <person name="Ternes C.M."/>
            <person name="Barbier G.G."/>
            <person name="Shrestha R.P."/>
            <person name="Stanke M."/>
            <person name="Brautigam A."/>
            <person name="Baker B.J."/>
            <person name="Banfield J.F."/>
            <person name="Garavito R.M."/>
            <person name="Carr K."/>
            <person name="Wilkerson C."/>
            <person name="Rensing S.A."/>
            <person name="Gagneul D."/>
            <person name="Dickenson N.E."/>
            <person name="Oesterhelt C."/>
            <person name="Lercher M.J."/>
            <person name="Weber A.P."/>
        </authorList>
    </citation>
    <scope>NUCLEOTIDE SEQUENCE [LARGE SCALE GENOMIC DNA]</scope>
    <source>
        <strain evidence="6">074W</strain>
    </source>
</reference>
<keyword evidence="6" id="KW-1185">Reference proteome</keyword>
<dbReference type="PANTHER" id="PTHR22872">
    <property type="entry name" value="BTK-BINDING PROTEIN-RELATED"/>
    <property type="match status" value="1"/>
</dbReference>
<proteinExistence type="predicted"/>
<dbReference type="AlphaFoldDB" id="M2XMJ2"/>
<evidence type="ECO:0000256" key="2">
    <source>
        <dbReference type="PROSITE-ProRule" id="PRU00235"/>
    </source>
</evidence>
<dbReference type="InterPro" id="IPR000408">
    <property type="entry name" value="Reg_chr_condens"/>
</dbReference>
<dbReference type="InterPro" id="IPR051625">
    <property type="entry name" value="Signaling_Regulatory_Domain"/>
</dbReference>
<dbReference type="KEGG" id="gsl:Gasu_13510"/>
<gene>
    <name evidence="5" type="ORF">Gasu_13510</name>
</gene>
<feature type="repeat" description="RCC1" evidence="2">
    <location>
        <begin position="266"/>
        <end position="323"/>
    </location>
</feature>
<protein>
    <recommendedName>
        <fullName evidence="4">RCC1-like domain-containing protein</fullName>
    </recommendedName>
</protein>
<evidence type="ECO:0000259" key="4">
    <source>
        <dbReference type="Pfam" id="PF25390"/>
    </source>
</evidence>
<organism evidence="5 6">
    <name type="scientific">Galdieria sulphuraria</name>
    <name type="common">Red alga</name>
    <dbReference type="NCBI Taxonomy" id="130081"/>
    <lineage>
        <taxon>Eukaryota</taxon>
        <taxon>Rhodophyta</taxon>
        <taxon>Bangiophyceae</taxon>
        <taxon>Galdieriales</taxon>
        <taxon>Galdieriaceae</taxon>
        <taxon>Galdieria</taxon>
    </lineage>
</organism>
<feature type="domain" description="RCC1-like" evidence="4">
    <location>
        <begin position="188"/>
        <end position="424"/>
    </location>
</feature>